<name>A0ABQ5E1P6_9ASTR</name>
<proteinExistence type="predicted"/>
<accession>A0ABQ5E1P6</accession>
<sequence length="306" mass="34436">MRTRSQARRLRQQQLHQQQVPPNLVELPIVTMADNRTMAELLQAPTEGYEDAIPLCDVHGEGDEHLRHDDKSVTFKVGDTKNFSYNAMESVNKVDFIDIACEEYSQEILGIDDDQCDLEKDILLLEAILNSEPLSPLPNHANYFPGVRKELKICEAKTNETSIDEPPEVELKDLPPHLEYAFLEVPQGAIAGKLSDFRGLLTGILMAVGMHWTTEVKVKSTRKDHVHTFMDQYAREAAGAENLAADHLSRLENPHENKVDPKEINEKFPLETLSSIASLDASTPWFADIANYHAGNFVIKRDVIPS</sequence>
<reference evidence="1" key="1">
    <citation type="journal article" date="2022" name="Int. J. Mol. Sci.">
        <title>Draft Genome of Tanacetum Coccineum: Genomic Comparison of Closely Related Tanacetum-Family Plants.</title>
        <authorList>
            <person name="Yamashiro T."/>
            <person name="Shiraishi A."/>
            <person name="Nakayama K."/>
            <person name="Satake H."/>
        </authorList>
    </citation>
    <scope>NUCLEOTIDE SEQUENCE</scope>
</reference>
<keyword evidence="2" id="KW-1185">Reference proteome</keyword>
<evidence type="ECO:0000313" key="1">
    <source>
        <dbReference type="EMBL" id="GJT45004.1"/>
    </source>
</evidence>
<dbReference type="EMBL" id="BQNB010015863">
    <property type="protein sequence ID" value="GJT45004.1"/>
    <property type="molecule type" value="Genomic_DNA"/>
</dbReference>
<evidence type="ECO:0000313" key="2">
    <source>
        <dbReference type="Proteomes" id="UP001151760"/>
    </source>
</evidence>
<evidence type="ECO:0008006" key="3">
    <source>
        <dbReference type="Google" id="ProtNLM"/>
    </source>
</evidence>
<protein>
    <recommendedName>
        <fullName evidence="3">Reverse transcriptase domain-containing protein</fullName>
    </recommendedName>
</protein>
<gene>
    <name evidence="1" type="ORF">Tco_0953719</name>
</gene>
<organism evidence="1 2">
    <name type="scientific">Tanacetum coccineum</name>
    <dbReference type="NCBI Taxonomy" id="301880"/>
    <lineage>
        <taxon>Eukaryota</taxon>
        <taxon>Viridiplantae</taxon>
        <taxon>Streptophyta</taxon>
        <taxon>Embryophyta</taxon>
        <taxon>Tracheophyta</taxon>
        <taxon>Spermatophyta</taxon>
        <taxon>Magnoliopsida</taxon>
        <taxon>eudicotyledons</taxon>
        <taxon>Gunneridae</taxon>
        <taxon>Pentapetalae</taxon>
        <taxon>asterids</taxon>
        <taxon>campanulids</taxon>
        <taxon>Asterales</taxon>
        <taxon>Asteraceae</taxon>
        <taxon>Asteroideae</taxon>
        <taxon>Anthemideae</taxon>
        <taxon>Anthemidinae</taxon>
        <taxon>Tanacetum</taxon>
    </lineage>
</organism>
<comment type="caution">
    <text evidence="1">The sequence shown here is derived from an EMBL/GenBank/DDBJ whole genome shotgun (WGS) entry which is preliminary data.</text>
</comment>
<dbReference type="Proteomes" id="UP001151760">
    <property type="component" value="Unassembled WGS sequence"/>
</dbReference>
<reference evidence="1" key="2">
    <citation type="submission" date="2022-01" db="EMBL/GenBank/DDBJ databases">
        <authorList>
            <person name="Yamashiro T."/>
            <person name="Shiraishi A."/>
            <person name="Satake H."/>
            <person name="Nakayama K."/>
        </authorList>
    </citation>
    <scope>NUCLEOTIDE SEQUENCE</scope>
</reference>